<keyword evidence="4" id="KW-1185">Reference proteome</keyword>
<evidence type="ECO:0000256" key="2">
    <source>
        <dbReference type="SAM" id="MobiDB-lite"/>
    </source>
</evidence>
<sequence length="231" mass="25327">MDGESDEPGSPKFEIITPKGRSRSSRGYTGPGIATYVVDEEGNTENFAGEYVGGIRHGEYRYSDGSQFKGSYENNKKSGLGEPHVTGETKYFGHFVEGQRQTHGCMVYHNGDVYEGEWLAGQKHGEGSYRFSADGSVLSGLWVSGSLKRGRWLLPTGAVYVGEFELNKPSGKGAWVLPGGSQVLVEYTQQRREISNQPGSEDATTEEEGGSGKYEIEQMHMRCICSVATRE</sequence>
<dbReference type="Gene3D" id="2.20.110.10">
    <property type="entry name" value="Histone H3 K4-specific methyltransferase SET7/9 N-terminal domain"/>
    <property type="match status" value="1"/>
</dbReference>
<feature type="region of interest" description="Disordered" evidence="2">
    <location>
        <begin position="1"/>
        <end position="31"/>
    </location>
</feature>
<dbReference type="PANTHER" id="PTHR43215">
    <property type="entry name" value="RADIAL SPOKE HEAD 1 HOMOLOG"/>
    <property type="match status" value="1"/>
</dbReference>
<proteinExistence type="predicted"/>
<dbReference type="SMART" id="SM00698">
    <property type="entry name" value="MORN"/>
    <property type="match status" value="3"/>
</dbReference>
<name>U6G4U4_9EIME</name>
<reference evidence="3" key="2">
    <citation type="submission" date="2013-10" db="EMBL/GenBank/DDBJ databases">
        <authorList>
            <person name="Aslett M."/>
        </authorList>
    </citation>
    <scope>NUCLEOTIDE SEQUENCE [LARGE SCALE GENOMIC DNA]</scope>
    <source>
        <strain evidence="3">Houghton</strain>
    </source>
</reference>
<dbReference type="SUPFAM" id="SSF82185">
    <property type="entry name" value="Histone H3 K4-specific methyltransferase SET7/9 N-terminal domain"/>
    <property type="match status" value="1"/>
</dbReference>
<evidence type="ECO:0000313" key="3">
    <source>
        <dbReference type="EMBL" id="CDI75200.1"/>
    </source>
</evidence>
<evidence type="ECO:0000256" key="1">
    <source>
        <dbReference type="ARBA" id="ARBA00022737"/>
    </source>
</evidence>
<reference evidence="3" key="1">
    <citation type="submission" date="2013-10" db="EMBL/GenBank/DDBJ databases">
        <title>Genomic analysis of the causative agents of coccidiosis in chickens.</title>
        <authorList>
            <person name="Reid A.J."/>
            <person name="Blake D."/>
            <person name="Billington K."/>
            <person name="Browne H."/>
            <person name="Dunn M."/>
            <person name="Hung S."/>
            <person name="Kawahara F."/>
            <person name="Miranda-Saavedra D."/>
            <person name="Mourier T."/>
            <person name="Nagra H."/>
            <person name="Otto T.D."/>
            <person name="Rawlings N."/>
            <person name="Sanchez A."/>
            <person name="Sanders M."/>
            <person name="Subramaniam C."/>
            <person name="Tay Y."/>
            <person name="Dear P."/>
            <person name="Doerig C."/>
            <person name="Gruber A."/>
            <person name="Parkinson J."/>
            <person name="Shirley M."/>
            <person name="Wan K.L."/>
            <person name="Berriman M."/>
            <person name="Tomley F."/>
            <person name="Pain A."/>
        </authorList>
    </citation>
    <scope>NUCLEOTIDE SEQUENCE [LARGE SCALE GENOMIC DNA]</scope>
    <source>
        <strain evidence="3">Houghton</strain>
    </source>
</reference>
<organism evidence="3 4">
    <name type="scientific">Eimeria praecox</name>
    <dbReference type="NCBI Taxonomy" id="51316"/>
    <lineage>
        <taxon>Eukaryota</taxon>
        <taxon>Sar</taxon>
        <taxon>Alveolata</taxon>
        <taxon>Apicomplexa</taxon>
        <taxon>Conoidasida</taxon>
        <taxon>Coccidia</taxon>
        <taxon>Eucoccidiorida</taxon>
        <taxon>Eimeriorina</taxon>
        <taxon>Eimeriidae</taxon>
        <taxon>Eimeria</taxon>
    </lineage>
</organism>
<gene>
    <name evidence="3" type="ORF">EPH_0019570</name>
</gene>
<dbReference type="OrthoDB" id="387430at2759"/>
<dbReference type="AlphaFoldDB" id="U6G4U4"/>
<dbReference type="EMBL" id="HG690782">
    <property type="protein sequence ID" value="CDI75200.1"/>
    <property type="molecule type" value="Genomic_DNA"/>
</dbReference>
<dbReference type="Pfam" id="PF02493">
    <property type="entry name" value="MORN"/>
    <property type="match status" value="5"/>
</dbReference>
<feature type="region of interest" description="Disordered" evidence="2">
    <location>
        <begin position="192"/>
        <end position="212"/>
    </location>
</feature>
<protein>
    <recommendedName>
        <fullName evidence="5">MORN repeat-containing protein</fullName>
    </recommendedName>
</protein>
<dbReference type="Proteomes" id="UP000018201">
    <property type="component" value="Unassembled WGS sequence"/>
</dbReference>
<keyword evidence="1" id="KW-0677">Repeat</keyword>
<evidence type="ECO:0008006" key="5">
    <source>
        <dbReference type="Google" id="ProtNLM"/>
    </source>
</evidence>
<accession>U6G4U4</accession>
<dbReference type="PANTHER" id="PTHR43215:SF14">
    <property type="entry name" value="RADIAL SPOKE HEAD 1 HOMOLOG"/>
    <property type="match status" value="1"/>
</dbReference>
<evidence type="ECO:0000313" key="4">
    <source>
        <dbReference type="Proteomes" id="UP000018201"/>
    </source>
</evidence>
<dbReference type="InterPro" id="IPR003409">
    <property type="entry name" value="MORN"/>
</dbReference>
<dbReference type="VEuPathDB" id="ToxoDB:EPH_0019570"/>